<keyword evidence="1" id="KW-0732">Signal</keyword>
<evidence type="ECO:0000313" key="3">
    <source>
        <dbReference type="Proteomes" id="UP000631034"/>
    </source>
</evidence>
<accession>A0A8J7CPC2</accession>
<gene>
    <name evidence="2" type="ORF">IHV25_04320</name>
</gene>
<keyword evidence="3" id="KW-1185">Reference proteome</keyword>
<comment type="caution">
    <text evidence="2">The sequence shown here is derived from an EMBL/GenBank/DDBJ whole genome shotgun (WGS) entry which is preliminary data.</text>
</comment>
<proteinExistence type="predicted"/>
<dbReference type="Proteomes" id="UP000631034">
    <property type="component" value="Unassembled WGS sequence"/>
</dbReference>
<feature type="signal peptide" evidence="1">
    <location>
        <begin position="1"/>
        <end position="37"/>
    </location>
</feature>
<protein>
    <submittedName>
        <fullName evidence="2">VPLPA-CTERM sorting domain-containing protein</fullName>
    </submittedName>
</protein>
<dbReference type="EMBL" id="JACZHT010000002">
    <property type="protein sequence ID" value="MBE1236872.1"/>
    <property type="molecule type" value="Genomic_DNA"/>
</dbReference>
<dbReference type="RefSeq" id="WP_192533871.1">
    <property type="nucleotide sequence ID" value="NZ_JACZHT010000002.1"/>
</dbReference>
<name>A0A8J7CPC2_9PROT</name>
<sequence length="266" mass="28472">MKHRKQRGAVLRSAAARALAVVAALFMVGLTVGEASAATDSPSWINFNGVHNRGHIGTLRHGDNGWAYSEYEFWNRVGGKDGIIQQSGLTGVNNPTRGVQLGKRIEGLAQNSTKGFGNTYSFALAEASRVTIKLAIDRNWDDSKNWNSSYGKGALYNFIDNGYGNQLILSLDGQSVRMTTGLPSAADSLTLEFANLPKGDYIISVSGITGWIKDRIPGFSDVHMAYNLDINAYETPLPGALILLGTALAGAGVAGRRRSKKVAAAR</sequence>
<organism evidence="2 3">
    <name type="scientific">Phaeovibrio sulfidiphilus</name>
    <dbReference type="NCBI Taxonomy" id="1220600"/>
    <lineage>
        <taxon>Bacteria</taxon>
        <taxon>Pseudomonadati</taxon>
        <taxon>Pseudomonadota</taxon>
        <taxon>Alphaproteobacteria</taxon>
        <taxon>Rhodospirillales</taxon>
        <taxon>Rhodospirillaceae</taxon>
        <taxon>Phaeovibrio</taxon>
    </lineage>
</organism>
<feature type="chain" id="PRO_5035160146" evidence="1">
    <location>
        <begin position="38"/>
        <end position="266"/>
    </location>
</feature>
<evidence type="ECO:0000256" key="1">
    <source>
        <dbReference type="SAM" id="SignalP"/>
    </source>
</evidence>
<dbReference type="AlphaFoldDB" id="A0A8J7CPC2"/>
<reference evidence="2" key="1">
    <citation type="submission" date="2020-10" db="EMBL/GenBank/DDBJ databases">
        <title>Genome sequence of the unusual species of purple photosynthetic bacteria, Phaeovibrio sulfidiphilus DSM 23193, type strain.</title>
        <authorList>
            <person name="Kyndt J.A."/>
            <person name="Meyer T.E."/>
        </authorList>
    </citation>
    <scope>NUCLEOTIDE SEQUENCE</scope>
    <source>
        <strain evidence="2">DSM 23193</strain>
    </source>
</reference>
<evidence type="ECO:0000313" key="2">
    <source>
        <dbReference type="EMBL" id="MBE1236872.1"/>
    </source>
</evidence>